<dbReference type="STRING" id="417292.SAMN05421806_12583"/>
<organism evidence="1 2">
    <name type="scientific">Streptomyces indicus</name>
    <dbReference type="NCBI Taxonomy" id="417292"/>
    <lineage>
        <taxon>Bacteria</taxon>
        <taxon>Bacillati</taxon>
        <taxon>Actinomycetota</taxon>
        <taxon>Actinomycetes</taxon>
        <taxon>Kitasatosporales</taxon>
        <taxon>Streptomycetaceae</taxon>
        <taxon>Streptomyces</taxon>
    </lineage>
</organism>
<sequence>MTALLPEQPVTVAPQLLRALGLVPRPAVPRWITDPNVIASVLAGLVDIPDDFATPANGGTT</sequence>
<evidence type="ECO:0000313" key="2">
    <source>
        <dbReference type="Proteomes" id="UP000199155"/>
    </source>
</evidence>
<proteinExistence type="predicted"/>
<evidence type="ECO:0000313" key="1">
    <source>
        <dbReference type="EMBL" id="SDL29017.1"/>
    </source>
</evidence>
<dbReference type="Proteomes" id="UP000199155">
    <property type="component" value="Unassembled WGS sequence"/>
</dbReference>
<dbReference type="AlphaFoldDB" id="A0A1G9IUZ4"/>
<reference evidence="1 2" key="1">
    <citation type="submission" date="2016-10" db="EMBL/GenBank/DDBJ databases">
        <authorList>
            <person name="de Groot N.N."/>
        </authorList>
    </citation>
    <scope>NUCLEOTIDE SEQUENCE [LARGE SCALE GENOMIC DNA]</scope>
    <source>
        <strain evidence="1 2">CGMCC 4.5727</strain>
    </source>
</reference>
<protein>
    <submittedName>
        <fullName evidence="1">Uncharacterized protein</fullName>
    </submittedName>
</protein>
<gene>
    <name evidence="1" type="ORF">SAMN05421806_12583</name>
</gene>
<dbReference type="EMBL" id="FNFF01000025">
    <property type="protein sequence ID" value="SDL29017.1"/>
    <property type="molecule type" value="Genomic_DNA"/>
</dbReference>
<dbReference type="OrthoDB" id="9933030at2"/>
<accession>A0A1G9IUZ4</accession>
<name>A0A1G9IUZ4_9ACTN</name>
<keyword evidence="2" id="KW-1185">Reference proteome</keyword>
<dbReference type="RefSeq" id="WP_093617607.1">
    <property type="nucleotide sequence ID" value="NZ_FNFF01000025.1"/>
</dbReference>